<proteinExistence type="predicted"/>
<dbReference type="AlphaFoldDB" id="A0A060BZK3"/>
<dbReference type="GO" id="GO:0008713">
    <property type="term" value="F:ADP-heptose-lipopolysaccharide heptosyltransferase activity"/>
    <property type="evidence" value="ECO:0007669"/>
    <property type="project" value="TreeGrafter"/>
</dbReference>
<keyword evidence="2" id="KW-0808">Transferase</keyword>
<name>A0A060BZK3_9BACT</name>
<keyword evidence="1" id="KW-0328">Glycosyltransferase</keyword>
<dbReference type="EMBL" id="KF118980">
    <property type="protein sequence ID" value="AIA86245.1"/>
    <property type="molecule type" value="Genomic_DNA"/>
</dbReference>
<dbReference type="InterPro" id="IPR051199">
    <property type="entry name" value="LPS_LOS_Heptosyltrfase"/>
</dbReference>
<organism evidence="3">
    <name type="scientific">uncultured Prevotella sp</name>
    <dbReference type="NCBI Taxonomy" id="159272"/>
    <lineage>
        <taxon>Bacteria</taxon>
        <taxon>Pseudomonadati</taxon>
        <taxon>Bacteroidota</taxon>
        <taxon>Bacteroidia</taxon>
        <taxon>Bacteroidales</taxon>
        <taxon>Prevotellaceae</taxon>
        <taxon>Prevotella</taxon>
        <taxon>environmental samples</taxon>
    </lineage>
</organism>
<evidence type="ECO:0000313" key="3">
    <source>
        <dbReference type="EMBL" id="AIA86245.1"/>
    </source>
</evidence>
<dbReference type="SUPFAM" id="SSF53756">
    <property type="entry name" value="UDP-Glycosyltransferase/glycogen phosphorylase"/>
    <property type="match status" value="1"/>
</dbReference>
<accession>A0A060BZK3</accession>
<reference evidence="3" key="1">
    <citation type="journal article" date="2013" name="Environ. Microbiol.">
        <title>Seasonally variable intestinal metagenomes of the red palm weevil (Rhynchophorus ferrugineus).</title>
        <authorList>
            <person name="Jia S."/>
            <person name="Zhang X."/>
            <person name="Zhang G."/>
            <person name="Yin A."/>
            <person name="Zhang S."/>
            <person name="Li F."/>
            <person name="Wang L."/>
            <person name="Zhao D."/>
            <person name="Yun Q."/>
            <person name="Tala"/>
            <person name="Wang J."/>
            <person name="Sun G."/>
            <person name="Baabdullah M."/>
            <person name="Yu X."/>
            <person name="Hu S."/>
            <person name="Al-Mssallem I.S."/>
            <person name="Yu J."/>
        </authorList>
    </citation>
    <scope>NUCLEOTIDE SEQUENCE</scope>
</reference>
<evidence type="ECO:0000256" key="2">
    <source>
        <dbReference type="ARBA" id="ARBA00022679"/>
    </source>
</evidence>
<sequence>MALISHLKVMISMDSANMHLASLTGTPVVSIWGATHYYAGFMGWGQHPENATEVSLSCRPCSIFGNKACFRKDYACLQRITPDMIVSKIEKIVYS</sequence>
<dbReference type="PANTHER" id="PTHR30160:SF22">
    <property type="entry name" value="LIPOPOLYSACCHARIDE CORE BIOSYNTHESIS PROTEIN"/>
    <property type="match status" value="1"/>
</dbReference>
<dbReference type="InterPro" id="IPR002201">
    <property type="entry name" value="Glyco_trans_9"/>
</dbReference>
<dbReference type="PANTHER" id="PTHR30160">
    <property type="entry name" value="TETRAACYLDISACCHARIDE 4'-KINASE-RELATED"/>
    <property type="match status" value="1"/>
</dbReference>
<dbReference type="GO" id="GO:0005829">
    <property type="term" value="C:cytosol"/>
    <property type="evidence" value="ECO:0007669"/>
    <property type="project" value="TreeGrafter"/>
</dbReference>
<dbReference type="Gene3D" id="3.40.50.2000">
    <property type="entry name" value="Glycogen Phosphorylase B"/>
    <property type="match status" value="1"/>
</dbReference>
<dbReference type="GO" id="GO:0009244">
    <property type="term" value="P:lipopolysaccharide core region biosynthetic process"/>
    <property type="evidence" value="ECO:0007669"/>
    <property type="project" value="TreeGrafter"/>
</dbReference>
<dbReference type="Pfam" id="PF01075">
    <property type="entry name" value="Glyco_transf_9"/>
    <property type="match status" value="1"/>
</dbReference>
<protein>
    <submittedName>
        <fullName evidence="3">CAZy families GT9 protein</fullName>
    </submittedName>
</protein>
<evidence type="ECO:0000256" key="1">
    <source>
        <dbReference type="ARBA" id="ARBA00022676"/>
    </source>
</evidence>